<dbReference type="RefSeq" id="WP_249457743.1">
    <property type="nucleotide sequence ID" value="NZ_JAMCCK010000009.1"/>
</dbReference>
<comment type="caution">
    <text evidence="1">The sequence shown here is derived from an EMBL/GenBank/DDBJ whole genome shotgun (WGS) entry which is preliminary data.</text>
</comment>
<dbReference type="EMBL" id="JAMCCK010000009">
    <property type="protein sequence ID" value="MCL3993147.1"/>
    <property type="molecule type" value="Genomic_DNA"/>
</dbReference>
<protein>
    <submittedName>
        <fullName evidence="1">Uncharacterized protein</fullName>
    </submittedName>
</protein>
<proteinExistence type="predicted"/>
<reference evidence="1 2" key="1">
    <citation type="submission" date="2022-05" db="EMBL/GenBank/DDBJ databases">
        <title>Genome Resource of Streptomyces lavenduligriseus GA1-1, a Strain with Broad-Spectrum Antifungal Activity against Phytopathogenic Fungi.</title>
        <authorList>
            <person name="Qi D."/>
        </authorList>
    </citation>
    <scope>NUCLEOTIDE SEQUENCE [LARGE SCALE GENOMIC DNA]</scope>
    <source>
        <strain evidence="1 2">GA1-1</strain>
    </source>
</reference>
<accession>A0ABT0NNX5</accession>
<name>A0ABT0NNX5_9ACTN</name>
<keyword evidence="2" id="KW-1185">Reference proteome</keyword>
<evidence type="ECO:0000313" key="2">
    <source>
        <dbReference type="Proteomes" id="UP001202052"/>
    </source>
</evidence>
<organism evidence="1 2">
    <name type="scientific">Streptomyces lavenduligriseus</name>
    <dbReference type="NCBI Taxonomy" id="67315"/>
    <lineage>
        <taxon>Bacteria</taxon>
        <taxon>Bacillati</taxon>
        <taxon>Actinomycetota</taxon>
        <taxon>Actinomycetes</taxon>
        <taxon>Kitasatosporales</taxon>
        <taxon>Streptomycetaceae</taxon>
        <taxon>Streptomyces</taxon>
    </lineage>
</organism>
<sequence>MGSKFAGLIGIVTLAVVFGTAVAVHDSEAATAGKSVRILATNEGPGTSPR</sequence>
<dbReference type="Proteomes" id="UP001202052">
    <property type="component" value="Unassembled WGS sequence"/>
</dbReference>
<gene>
    <name evidence="1" type="ORF">M4438_06370</name>
</gene>
<evidence type="ECO:0000313" key="1">
    <source>
        <dbReference type="EMBL" id="MCL3993147.1"/>
    </source>
</evidence>